<feature type="coiled-coil region" evidence="7">
    <location>
        <begin position="452"/>
        <end position="479"/>
    </location>
</feature>
<gene>
    <name evidence="9" type="ORF">D1092_06710</name>
</gene>
<dbReference type="Pfam" id="PF01555">
    <property type="entry name" value="N6_N4_Mtase"/>
    <property type="match status" value="1"/>
</dbReference>
<accession>A0A5B9D2X5</accession>
<dbReference type="REBASE" id="332948">
    <property type="entry name" value="M.BspOE11ORF6710P"/>
</dbReference>
<sequence length="621" mass="71399">MEKLNSTSMDIVEQNIKQFKQLFPEVFSEGKIKFDQLQELLGNYIIKDEEHYNFTWHGKRAASRLAQTPSTGTLRPCKQESIDWDTTQNLFIEGDNLEVLKLLQKSYHRQVKMIYIDPPYNTGNDFVYKDDFKDGVQNYLEMTGQLDNEGKKIGTNSNSAGRYHTNWLNMMYPRLKLARNLLRDDGVIFISIDDNEVANLKKLCDEIFGEENFIAQLIWRRRAPSGMSENNVSIDHEYVLCYQRNETFEFMGNEKNFNKYQNSDNDPRGPWITGDLTVGMNASMRPNQAYDLIDPKTGNIFPYNPNRVWAYVPESMERLIKEGKVLFPTDTSKRPMLKRFQNELKSNYNPFSSIMTDIVGLNTEATRMIQKILHGNIFDYSKPMSLLMTLLKQIISKNDLILDFFAGSGTTAHAVMQLNAEDGGKRRCISVQLPEPTDTKSEAFKAGYKNIAEISKERLRRAGKKIKEEQSKKLNLNANGDLDTGFKVFKLDSSNIKRWEADFDTLDMNLLNAVDHLKQDRSNEDLLYEILLKYGLDLAVPIETRTTAGKNIYIIGRGALIVCLDEDIDMDLVQGITSLKEELPSEVIRVVFKDSSFRDDNVKTNALMNLKRYGFTDIKSL</sequence>
<evidence type="ECO:0000313" key="9">
    <source>
        <dbReference type="EMBL" id="QEE12659.1"/>
    </source>
</evidence>
<evidence type="ECO:0000256" key="3">
    <source>
        <dbReference type="ARBA" id="ARBA00022603"/>
    </source>
</evidence>
<dbReference type="OrthoDB" id="9816043at2"/>
<evidence type="ECO:0000256" key="6">
    <source>
        <dbReference type="ARBA" id="ARBA00047942"/>
    </source>
</evidence>
<proteinExistence type="inferred from homology"/>
<dbReference type="PRINTS" id="PR00506">
    <property type="entry name" value="D21N6MTFRASE"/>
</dbReference>
<keyword evidence="4 9" id="KW-0808">Transferase</keyword>
<dbReference type="Proteomes" id="UP000321311">
    <property type="component" value="Chromosome"/>
</dbReference>
<dbReference type="SUPFAM" id="SSF53335">
    <property type="entry name" value="S-adenosyl-L-methionine-dependent methyltransferases"/>
    <property type="match status" value="1"/>
</dbReference>
<keyword evidence="3 9" id="KW-0489">Methyltransferase</keyword>
<dbReference type="PROSITE" id="PS00092">
    <property type="entry name" value="N6_MTASE"/>
    <property type="match status" value="1"/>
</dbReference>
<dbReference type="InterPro" id="IPR002295">
    <property type="entry name" value="N4/N6-MTase_EcoPI_Mod-like"/>
</dbReference>
<dbReference type="RefSeq" id="WP_148255709.1">
    <property type="nucleotide sequence ID" value="NZ_CP031844.2"/>
</dbReference>
<organism evidence="9 10">
    <name type="scientific">Bartonella krasnovii</name>
    <dbReference type="NCBI Taxonomy" id="2267275"/>
    <lineage>
        <taxon>Bacteria</taxon>
        <taxon>Pseudomonadati</taxon>
        <taxon>Pseudomonadota</taxon>
        <taxon>Alphaproteobacteria</taxon>
        <taxon>Hyphomicrobiales</taxon>
        <taxon>Bartonellaceae</taxon>
        <taxon>Bartonella</taxon>
    </lineage>
</organism>
<dbReference type="GeneID" id="71061832"/>
<evidence type="ECO:0000256" key="4">
    <source>
        <dbReference type="ARBA" id="ARBA00022679"/>
    </source>
</evidence>
<dbReference type="GO" id="GO:0008170">
    <property type="term" value="F:N-methyltransferase activity"/>
    <property type="evidence" value="ECO:0007669"/>
    <property type="project" value="InterPro"/>
</dbReference>
<keyword evidence="5" id="KW-0949">S-adenosyl-L-methionine</keyword>
<comment type="catalytic activity">
    <reaction evidence="6">
        <text>a 2'-deoxyadenosine in DNA + S-adenosyl-L-methionine = an N(6)-methyl-2'-deoxyadenosine in DNA + S-adenosyl-L-homocysteine + H(+)</text>
        <dbReference type="Rhea" id="RHEA:15197"/>
        <dbReference type="Rhea" id="RHEA-COMP:12418"/>
        <dbReference type="Rhea" id="RHEA-COMP:12419"/>
        <dbReference type="ChEBI" id="CHEBI:15378"/>
        <dbReference type="ChEBI" id="CHEBI:57856"/>
        <dbReference type="ChEBI" id="CHEBI:59789"/>
        <dbReference type="ChEBI" id="CHEBI:90615"/>
        <dbReference type="ChEBI" id="CHEBI:90616"/>
        <dbReference type="EC" id="2.1.1.72"/>
    </reaction>
</comment>
<dbReference type="PIRSF" id="PIRSF015855">
    <property type="entry name" value="TypeIII_Mtase_mKpnI"/>
    <property type="match status" value="1"/>
</dbReference>
<keyword evidence="7" id="KW-0175">Coiled coil</keyword>
<reference evidence="10" key="1">
    <citation type="submission" date="2019-07" db="EMBL/GenBank/DDBJ databases">
        <title>Bartonella kosoyii sp. nov. and Bartonella krasnovii sp. nov., two novel members of the Bartonella elizabethae complex sensu lato, isolated from black rats and wild desert rodent-fleas.</title>
        <authorList>
            <person name="Gutierrez R."/>
            <person name="Shalit T."/>
            <person name="Markus B."/>
            <person name="Yuan C."/>
            <person name="Nachum-Biala Y."/>
            <person name="Elad D."/>
            <person name="Harrus S."/>
        </authorList>
    </citation>
    <scope>NUCLEOTIDE SEQUENCE [LARGE SCALE GENOMIC DNA]</scope>
    <source>
        <strain evidence="10">OE 1-1</strain>
    </source>
</reference>
<evidence type="ECO:0000256" key="1">
    <source>
        <dbReference type="ARBA" id="ARBA00006594"/>
    </source>
</evidence>
<feature type="domain" description="DNA methylase N-4/N-6" evidence="8">
    <location>
        <begin position="111"/>
        <end position="421"/>
    </location>
</feature>
<evidence type="ECO:0000256" key="5">
    <source>
        <dbReference type="ARBA" id="ARBA00022691"/>
    </source>
</evidence>
<dbReference type="EC" id="2.1.1.72" evidence="2"/>
<dbReference type="EMBL" id="CP031844">
    <property type="protein sequence ID" value="QEE12659.1"/>
    <property type="molecule type" value="Genomic_DNA"/>
</dbReference>
<comment type="similarity">
    <text evidence="1">Belongs to the N(4)/N(6)-methyltransferase family.</text>
</comment>
<dbReference type="InterPro" id="IPR002052">
    <property type="entry name" value="DNA_methylase_N6_adenine_CS"/>
</dbReference>
<dbReference type="Gene3D" id="3.40.50.150">
    <property type="entry name" value="Vaccinia Virus protein VP39"/>
    <property type="match status" value="1"/>
</dbReference>
<protein>
    <recommendedName>
        <fullName evidence="2">site-specific DNA-methyltransferase (adenine-specific)</fullName>
        <ecNumber evidence="2">2.1.1.72</ecNumber>
    </recommendedName>
</protein>
<dbReference type="GO" id="GO:0032259">
    <property type="term" value="P:methylation"/>
    <property type="evidence" value="ECO:0007669"/>
    <property type="project" value="UniProtKB-KW"/>
</dbReference>
<name>A0A5B9D2X5_9HYPH</name>
<dbReference type="KEGG" id="barn:D1092_06710"/>
<evidence type="ECO:0000256" key="7">
    <source>
        <dbReference type="SAM" id="Coils"/>
    </source>
</evidence>
<evidence type="ECO:0000259" key="8">
    <source>
        <dbReference type="Pfam" id="PF01555"/>
    </source>
</evidence>
<evidence type="ECO:0000256" key="2">
    <source>
        <dbReference type="ARBA" id="ARBA00011900"/>
    </source>
</evidence>
<dbReference type="InterPro" id="IPR029063">
    <property type="entry name" value="SAM-dependent_MTases_sf"/>
</dbReference>
<dbReference type="GO" id="GO:0003677">
    <property type="term" value="F:DNA binding"/>
    <property type="evidence" value="ECO:0007669"/>
    <property type="project" value="InterPro"/>
</dbReference>
<dbReference type="AlphaFoldDB" id="A0A5B9D2X5"/>
<dbReference type="GO" id="GO:0009007">
    <property type="term" value="F:site-specific DNA-methyltransferase (adenine-specific) activity"/>
    <property type="evidence" value="ECO:0007669"/>
    <property type="project" value="UniProtKB-EC"/>
</dbReference>
<dbReference type="InterPro" id="IPR002941">
    <property type="entry name" value="DNA_methylase_N4/N6"/>
</dbReference>
<evidence type="ECO:0000313" key="10">
    <source>
        <dbReference type="Proteomes" id="UP000321311"/>
    </source>
</evidence>